<dbReference type="Gene3D" id="3.40.50.2300">
    <property type="match status" value="2"/>
</dbReference>
<dbReference type="GO" id="GO:0006865">
    <property type="term" value="P:amino acid transport"/>
    <property type="evidence" value="ECO:0007669"/>
    <property type="project" value="UniProtKB-KW"/>
</dbReference>
<feature type="domain" description="Leucine-binding protein" evidence="6">
    <location>
        <begin position="24"/>
        <end position="361"/>
    </location>
</feature>
<dbReference type="InterPro" id="IPR028082">
    <property type="entry name" value="Peripla_BP_I"/>
</dbReference>
<dbReference type="CDD" id="cd06330">
    <property type="entry name" value="PBP1_As_SBP-like"/>
    <property type="match status" value="1"/>
</dbReference>
<keyword evidence="4" id="KW-0029">Amino-acid transport</keyword>
<evidence type="ECO:0000256" key="1">
    <source>
        <dbReference type="ARBA" id="ARBA00010062"/>
    </source>
</evidence>
<dbReference type="Pfam" id="PF13458">
    <property type="entry name" value="Peripla_BP_6"/>
    <property type="match status" value="1"/>
</dbReference>
<dbReference type="InterPro" id="IPR028081">
    <property type="entry name" value="Leu-bd"/>
</dbReference>
<name>A0A7C4Z5L9_9DEIN</name>
<dbReference type="InterPro" id="IPR051010">
    <property type="entry name" value="BCAA_transport"/>
</dbReference>
<feature type="chain" id="PRO_5028197077" evidence="5">
    <location>
        <begin position="22"/>
        <end position="397"/>
    </location>
</feature>
<comment type="caution">
    <text evidence="7">The sequence shown here is derived from an EMBL/GenBank/DDBJ whole genome shotgun (WGS) entry which is preliminary data.</text>
</comment>
<dbReference type="EMBL" id="DRPZ01000193">
    <property type="protein sequence ID" value="HGY09834.1"/>
    <property type="molecule type" value="Genomic_DNA"/>
</dbReference>
<evidence type="ECO:0000256" key="3">
    <source>
        <dbReference type="ARBA" id="ARBA00022729"/>
    </source>
</evidence>
<sequence>MKRWTLALAAALMVYGSGAFAAEPIKIGALYMLSGNFANYGTSSKQGVQLAVEEINAKGGILGRPVEVIFVDHGKPDQAVREAKRLILENKVNFLFGIDSSSVSLAVAPVADEYKVPLIVTHAATPRLTEMCLPYVFRTSNNARMDSWAAAAFAAKQPYKRWANIGPDYEFGRVSWEDFITRLKELKPDVEVVSEQWPKFGSSDYSSYITALMRAKPEAVFSALWGGDFVSFGKQAIPFGLFKTIKFYVNPTGGALQALEPLGKSAPEGLLVSARYWFLYPETEANKAFVKKFHDKFGAYPSYNAGEAYSGMMMLAAAIEKAGSISPDAVKAAFEADGGLKFESVEGLKWMRPADHQVFEDLVWGYTKHTDAYPFAILDPIVVVPAKDTIYPTKCAK</sequence>
<keyword evidence="2" id="KW-0813">Transport</keyword>
<dbReference type="PANTHER" id="PTHR30483:SF37">
    <property type="entry name" value="ABC TRANSPORTER SUBSTRATE-BINDING PROTEIN"/>
    <property type="match status" value="1"/>
</dbReference>
<evidence type="ECO:0000256" key="2">
    <source>
        <dbReference type="ARBA" id="ARBA00022448"/>
    </source>
</evidence>
<gene>
    <name evidence="7" type="ORF">ENK37_07270</name>
</gene>
<comment type="similarity">
    <text evidence="1">Belongs to the leucine-binding protein family.</text>
</comment>
<organism evidence="7">
    <name type="scientific">Oceanithermus profundus</name>
    <dbReference type="NCBI Taxonomy" id="187137"/>
    <lineage>
        <taxon>Bacteria</taxon>
        <taxon>Thermotogati</taxon>
        <taxon>Deinococcota</taxon>
        <taxon>Deinococci</taxon>
        <taxon>Thermales</taxon>
        <taxon>Thermaceae</taxon>
        <taxon>Oceanithermus</taxon>
    </lineage>
</organism>
<dbReference type="PRINTS" id="PR00337">
    <property type="entry name" value="LEUILEVALBP"/>
</dbReference>
<evidence type="ECO:0000313" key="7">
    <source>
        <dbReference type="EMBL" id="HGY09834.1"/>
    </source>
</evidence>
<keyword evidence="3 5" id="KW-0732">Signal</keyword>
<evidence type="ECO:0000256" key="4">
    <source>
        <dbReference type="ARBA" id="ARBA00022970"/>
    </source>
</evidence>
<evidence type="ECO:0000259" key="6">
    <source>
        <dbReference type="Pfam" id="PF13458"/>
    </source>
</evidence>
<dbReference type="Proteomes" id="UP000885759">
    <property type="component" value="Unassembled WGS sequence"/>
</dbReference>
<dbReference type="AlphaFoldDB" id="A0A7C4Z5L9"/>
<feature type="signal peptide" evidence="5">
    <location>
        <begin position="1"/>
        <end position="21"/>
    </location>
</feature>
<dbReference type="InterPro" id="IPR000709">
    <property type="entry name" value="Leu_Ile_Val-bd"/>
</dbReference>
<reference evidence="7" key="1">
    <citation type="journal article" date="2020" name="mSystems">
        <title>Genome- and Community-Level Interaction Insights into Carbon Utilization and Element Cycling Functions of Hydrothermarchaeota in Hydrothermal Sediment.</title>
        <authorList>
            <person name="Zhou Z."/>
            <person name="Liu Y."/>
            <person name="Xu W."/>
            <person name="Pan J."/>
            <person name="Luo Z.H."/>
            <person name="Li M."/>
        </authorList>
    </citation>
    <scope>NUCLEOTIDE SEQUENCE [LARGE SCALE GENOMIC DNA]</scope>
    <source>
        <strain evidence="7">HyVt-570</strain>
    </source>
</reference>
<dbReference type="PANTHER" id="PTHR30483">
    <property type="entry name" value="LEUCINE-SPECIFIC-BINDING PROTEIN"/>
    <property type="match status" value="1"/>
</dbReference>
<accession>A0A7C4Z5L9</accession>
<protein>
    <submittedName>
        <fullName evidence="7">ABC transporter substrate-binding protein</fullName>
    </submittedName>
</protein>
<proteinExistence type="inferred from homology"/>
<dbReference type="SUPFAM" id="SSF53822">
    <property type="entry name" value="Periplasmic binding protein-like I"/>
    <property type="match status" value="1"/>
</dbReference>
<evidence type="ECO:0000256" key="5">
    <source>
        <dbReference type="SAM" id="SignalP"/>
    </source>
</evidence>